<sequence length="309" mass="33952">MPLVIATENCAVLRRQDHPCFSVVGPTRAPRPTRTLHTCHPCGNRFGEVGNVCVNWRAPMVLVAPSRLVSTRVISEGPERLVQLQNLGQQVLQRRTDLGLSRDQVAQRGGPSDTTLVRIEFPTEATSLPKRATLDRLDVALAWAPGSAEAVLNRGEQPTPLREAPASVSGLDSLAWVELRMETLWVIVSAISSIPAEHRSSEWAQDLQAAASALMAAHTTEVLERAGGPGRELPPIFHQTYLPYLAESSAPPDDGATALEHAEWEERLYRRWLAGLATPATGLSDPQVAQFTTRWHAKQALYMAREEHH</sequence>
<dbReference type="GO" id="GO:0003677">
    <property type="term" value="F:DNA binding"/>
    <property type="evidence" value="ECO:0007669"/>
    <property type="project" value="InterPro"/>
</dbReference>
<protein>
    <submittedName>
        <fullName evidence="1">Helix-turn-helix domain-containing protein</fullName>
    </submittedName>
</protein>
<dbReference type="InterPro" id="IPR010982">
    <property type="entry name" value="Lambda_DNA-bd_dom_sf"/>
</dbReference>
<dbReference type="Proteomes" id="UP000319375">
    <property type="component" value="Unassembled WGS sequence"/>
</dbReference>
<dbReference type="AlphaFoldDB" id="A0A5C5RQX7"/>
<dbReference type="Gene3D" id="1.10.260.40">
    <property type="entry name" value="lambda repressor-like DNA-binding domains"/>
    <property type="match status" value="1"/>
</dbReference>
<organism evidence="1 2">
    <name type="scientific">Tsukamurella conjunctivitidis</name>
    <dbReference type="NCBI Taxonomy" id="2592068"/>
    <lineage>
        <taxon>Bacteria</taxon>
        <taxon>Bacillati</taxon>
        <taxon>Actinomycetota</taxon>
        <taxon>Actinomycetes</taxon>
        <taxon>Mycobacteriales</taxon>
        <taxon>Tsukamurellaceae</taxon>
        <taxon>Tsukamurella</taxon>
    </lineage>
</organism>
<name>A0A5C5RQX7_9ACTN</name>
<dbReference type="EMBL" id="VIGX01000039">
    <property type="protein sequence ID" value="TWS24515.1"/>
    <property type="molecule type" value="Genomic_DNA"/>
</dbReference>
<evidence type="ECO:0000313" key="2">
    <source>
        <dbReference type="Proteomes" id="UP000319375"/>
    </source>
</evidence>
<evidence type="ECO:0000313" key="1">
    <source>
        <dbReference type="EMBL" id="TWS24515.1"/>
    </source>
</evidence>
<keyword evidence="2" id="KW-1185">Reference proteome</keyword>
<accession>A0A5C5RQX7</accession>
<proteinExistence type="predicted"/>
<gene>
    <name evidence="1" type="ORF">FK530_24170</name>
</gene>
<comment type="caution">
    <text evidence="1">The sequence shown here is derived from an EMBL/GenBank/DDBJ whole genome shotgun (WGS) entry which is preliminary data.</text>
</comment>
<reference evidence="1 2" key="1">
    <citation type="submission" date="2019-06" db="EMBL/GenBank/DDBJ databases">
        <title>Tsukamurella conjunctivitidis sp. nov., Tsukamurella assacharolytica sp. nov. and Tsukamurella sputae sp. nov. isolated from patients with conjunctivitis, bacteraemia (lymphoma) and respiratory infection (sputum) in Hong Kong.</title>
        <authorList>
            <person name="Teng J.L.L."/>
            <person name="Lee H.H."/>
            <person name="Fong J.Y.H."/>
            <person name="Fok K.M.N."/>
            <person name="Lau S.K.P."/>
            <person name="Woo P.C.Y."/>
        </authorList>
    </citation>
    <scope>NUCLEOTIDE SEQUENCE [LARGE SCALE GENOMIC DNA]</scope>
    <source>
        <strain evidence="1 2">HKU72</strain>
    </source>
</reference>